<organism evidence="2 3">
    <name type="scientific">Flavobacterium urumqiense</name>
    <dbReference type="NCBI Taxonomy" id="935224"/>
    <lineage>
        <taxon>Bacteria</taxon>
        <taxon>Pseudomonadati</taxon>
        <taxon>Bacteroidota</taxon>
        <taxon>Flavobacteriia</taxon>
        <taxon>Flavobacteriales</taxon>
        <taxon>Flavobacteriaceae</taxon>
        <taxon>Flavobacterium</taxon>
    </lineage>
</organism>
<protein>
    <submittedName>
        <fullName evidence="2">Uncharacterized protein</fullName>
    </submittedName>
</protein>
<gene>
    <name evidence="2" type="ORF">SAMN04488130_10955</name>
</gene>
<dbReference type="AlphaFoldDB" id="A0A1H5Z3W9"/>
<feature type="transmembrane region" description="Helical" evidence="1">
    <location>
        <begin position="6"/>
        <end position="23"/>
    </location>
</feature>
<keyword evidence="1" id="KW-0812">Transmembrane</keyword>
<evidence type="ECO:0000313" key="2">
    <source>
        <dbReference type="EMBL" id="SEG30335.1"/>
    </source>
</evidence>
<sequence>MNTELALWFLPIIISLILLFKIFSGKVIFETNSEYGTHILNIEKSGFYSLWVSDKILTKFTLERHNAQIINEDDNRFFEMFSFFRANTNNGSNGRMQLSSYYLEKGAYKFRIGNESDSRLIIFDKATRKILYSKETDNFEYKIMKTLPEIIFPLCLIGILMPISEIVKILT</sequence>
<dbReference type="Proteomes" id="UP000236737">
    <property type="component" value="Unassembled WGS sequence"/>
</dbReference>
<keyword evidence="1" id="KW-0472">Membrane</keyword>
<dbReference type="OrthoDB" id="1443121at2"/>
<keyword evidence="1" id="KW-1133">Transmembrane helix</keyword>
<evidence type="ECO:0000256" key="1">
    <source>
        <dbReference type="SAM" id="Phobius"/>
    </source>
</evidence>
<dbReference type="RefSeq" id="WP_104000281.1">
    <property type="nucleotide sequence ID" value="NZ_FNVP01000009.1"/>
</dbReference>
<dbReference type="EMBL" id="FNVP01000009">
    <property type="protein sequence ID" value="SEG30335.1"/>
    <property type="molecule type" value="Genomic_DNA"/>
</dbReference>
<name>A0A1H5Z3W9_9FLAO</name>
<accession>A0A1H5Z3W9</accession>
<keyword evidence="3" id="KW-1185">Reference proteome</keyword>
<proteinExistence type="predicted"/>
<reference evidence="3" key="1">
    <citation type="submission" date="2016-10" db="EMBL/GenBank/DDBJ databases">
        <authorList>
            <person name="Varghese N."/>
            <person name="Submissions S."/>
        </authorList>
    </citation>
    <scope>NUCLEOTIDE SEQUENCE [LARGE SCALE GENOMIC DNA]</scope>
    <source>
        <strain evidence="3">CGMCC 1.9230</strain>
    </source>
</reference>
<evidence type="ECO:0000313" key="3">
    <source>
        <dbReference type="Proteomes" id="UP000236737"/>
    </source>
</evidence>